<feature type="compositionally biased region" description="Basic and acidic residues" evidence="15">
    <location>
        <begin position="933"/>
        <end position="954"/>
    </location>
</feature>
<organism evidence="18 19">
    <name type="scientific">Lysinibacillus halotolerans</name>
    <dbReference type="NCBI Taxonomy" id="1368476"/>
    <lineage>
        <taxon>Bacteria</taxon>
        <taxon>Bacillati</taxon>
        <taxon>Bacillota</taxon>
        <taxon>Bacilli</taxon>
        <taxon>Bacillales</taxon>
        <taxon>Bacillaceae</taxon>
        <taxon>Lysinibacillus</taxon>
    </lineage>
</organism>
<reference evidence="18 19" key="1">
    <citation type="journal article" date="2014" name="Int. J. Syst. Evol. Microbiol.">
        <title>Lysinibacillus halotolerans sp. nov., isolated from saline-alkaline soil.</title>
        <authorList>
            <person name="Kong D."/>
            <person name="Wang Y."/>
            <person name="Zhao B."/>
            <person name="Li Y."/>
            <person name="Song J."/>
            <person name="Zhai Y."/>
            <person name="Zhang C."/>
            <person name="Wang H."/>
            <person name="Chen X."/>
            <person name="Zhao B."/>
            <person name="Ruan Z."/>
        </authorList>
    </citation>
    <scope>NUCLEOTIDE SEQUENCE [LARGE SCALE GENOMIC DNA]</scope>
    <source>
        <strain evidence="18 19">MCCC 1A12703</strain>
    </source>
</reference>
<feature type="compositionally biased region" description="Low complexity" evidence="15">
    <location>
        <begin position="955"/>
        <end position="964"/>
    </location>
</feature>
<dbReference type="Gene3D" id="1.10.3810.10">
    <property type="entry name" value="Biosynthetic peptidoglycan transglycosylase-like"/>
    <property type="match status" value="1"/>
</dbReference>
<keyword evidence="10 16" id="KW-0472">Membrane</keyword>
<dbReference type="InterPro" id="IPR012338">
    <property type="entry name" value="Beta-lactam/transpept-like"/>
</dbReference>
<keyword evidence="4" id="KW-0328">Glycosyltransferase</keyword>
<keyword evidence="19" id="KW-1185">Reference proteome</keyword>
<evidence type="ECO:0000313" key="18">
    <source>
        <dbReference type="EMBL" id="RND00470.1"/>
    </source>
</evidence>
<keyword evidence="11" id="KW-0511">Multifunctional enzyme</keyword>
<proteinExistence type="predicted"/>
<keyword evidence="3" id="KW-0645">Protease</keyword>
<name>A0A3M8HDQ4_9BACI</name>
<comment type="caution">
    <text evidence="18">The sequence shown here is derived from an EMBL/GenBank/DDBJ whole genome shotgun (WGS) entry which is preliminary data.</text>
</comment>
<dbReference type="InterPro" id="IPR023346">
    <property type="entry name" value="Lysozyme-like_dom_sf"/>
</dbReference>
<evidence type="ECO:0000256" key="15">
    <source>
        <dbReference type="SAM" id="MobiDB-lite"/>
    </source>
</evidence>
<feature type="domain" description="Glycosyl transferase family 51" evidence="17">
    <location>
        <begin position="116"/>
        <end position="302"/>
    </location>
</feature>
<evidence type="ECO:0000256" key="6">
    <source>
        <dbReference type="ARBA" id="ARBA00022692"/>
    </source>
</evidence>
<evidence type="ECO:0000256" key="4">
    <source>
        <dbReference type="ARBA" id="ARBA00022676"/>
    </source>
</evidence>
<dbReference type="GO" id="GO:0008955">
    <property type="term" value="F:peptidoglycan glycosyltransferase activity"/>
    <property type="evidence" value="ECO:0007669"/>
    <property type="project" value="UniProtKB-EC"/>
</dbReference>
<dbReference type="GO" id="GO:0009252">
    <property type="term" value="P:peptidoglycan biosynthetic process"/>
    <property type="evidence" value="ECO:0007669"/>
    <property type="project" value="UniProtKB-KW"/>
</dbReference>
<keyword evidence="6 16" id="KW-0812">Transmembrane</keyword>
<accession>A0A3M8HDQ4</accession>
<keyword evidence="1" id="KW-1003">Cell membrane</keyword>
<evidence type="ECO:0000256" key="9">
    <source>
        <dbReference type="ARBA" id="ARBA00022989"/>
    </source>
</evidence>
<evidence type="ECO:0000256" key="5">
    <source>
        <dbReference type="ARBA" id="ARBA00022679"/>
    </source>
</evidence>
<evidence type="ECO:0000256" key="3">
    <source>
        <dbReference type="ARBA" id="ARBA00022670"/>
    </source>
</evidence>
<keyword evidence="7" id="KW-0133">Cell shape</keyword>
<keyword evidence="9 16" id="KW-1133">Transmembrane helix</keyword>
<evidence type="ECO:0000256" key="12">
    <source>
        <dbReference type="ARBA" id="ARBA00023316"/>
    </source>
</evidence>
<feature type="compositionally biased region" description="Basic and acidic residues" evidence="15">
    <location>
        <begin position="965"/>
        <end position="990"/>
    </location>
</feature>
<keyword evidence="5" id="KW-0808">Transferase</keyword>
<dbReference type="Gene3D" id="3.90.1310.40">
    <property type="match status" value="1"/>
</dbReference>
<evidence type="ECO:0000256" key="7">
    <source>
        <dbReference type="ARBA" id="ARBA00022960"/>
    </source>
</evidence>
<evidence type="ECO:0000259" key="17">
    <source>
        <dbReference type="Pfam" id="PF00912"/>
    </source>
</evidence>
<evidence type="ECO:0000256" key="16">
    <source>
        <dbReference type="SAM" id="Phobius"/>
    </source>
</evidence>
<dbReference type="AlphaFoldDB" id="A0A3M8HDQ4"/>
<dbReference type="Gene3D" id="2.60.40.10">
    <property type="entry name" value="Immunoglobulins"/>
    <property type="match status" value="1"/>
</dbReference>
<feature type="region of interest" description="Disordered" evidence="15">
    <location>
        <begin position="923"/>
        <end position="1010"/>
    </location>
</feature>
<dbReference type="PANTHER" id="PTHR32282:SF32">
    <property type="entry name" value="PENICILLIN-BINDING PROTEIN 2A"/>
    <property type="match status" value="1"/>
</dbReference>
<evidence type="ECO:0000256" key="11">
    <source>
        <dbReference type="ARBA" id="ARBA00023268"/>
    </source>
</evidence>
<keyword evidence="2" id="KW-0378">Hydrolase</keyword>
<dbReference type="GO" id="GO:0030288">
    <property type="term" value="C:outer membrane-bounded periplasmic space"/>
    <property type="evidence" value="ECO:0007669"/>
    <property type="project" value="TreeGrafter"/>
</dbReference>
<dbReference type="SUPFAM" id="SSF53955">
    <property type="entry name" value="Lysozyme-like"/>
    <property type="match status" value="1"/>
</dbReference>
<evidence type="ECO:0000256" key="14">
    <source>
        <dbReference type="ARBA" id="ARBA00049902"/>
    </source>
</evidence>
<dbReference type="GO" id="GO:0008360">
    <property type="term" value="P:regulation of cell shape"/>
    <property type="evidence" value="ECO:0007669"/>
    <property type="project" value="UniProtKB-KW"/>
</dbReference>
<comment type="catalytic activity">
    <reaction evidence="13">
        <text>Preferential cleavage: (Ac)2-L-Lys-D-Ala-|-D-Ala. Also transpeptidation of peptidyl-alanyl moieties that are N-acyl substituents of D-alanine.</text>
        <dbReference type="EC" id="3.4.16.4"/>
    </reaction>
</comment>
<keyword evidence="2" id="KW-0121">Carboxypeptidase</keyword>
<evidence type="ECO:0000313" key="19">
    <source>
        <dbReference type="Proteomes" id="UP000279909"/>
    </source>
</evidence>
<feature type="transmembrane region" description="Helical" evidence="16">
    <location>
        <begin position="53"/>
        <end position="81"/>
    </location>
</feature>
<dbReference type="Pfam" id="PF00912">
    <property type="entry name" value="Transgly"/>
    <property type="match status" value="1"/>
</dbReference>
<dbReference type="GO" id="GO:0006508">
    <property type="term" value="P:proteolysis"/>
    <property type="evidence" value="ECO:0007669"/>
    <property type="project" value="UniProtKB-KW"/>
</dbReference>
<dbReference type="GO" id="GO:0009002">
    <property type="term" value="F:serine-type D-Ala-D-Ala carboxypeptidase activity"/>
    <property type="evidence" value="ECO:0007669"/>
    <property type="project" value="UniProtKB-EC"/>
</dbReference>
<dbReference type="SUPFAM" id="SSF56601">
    <property type="entry name" value="beta-lactamase/transpeptidase-like"/>
    <property type="match status" value="1"/>
</dbReference>
<dbReference type="PANTHER" id="PTHR32282">
    <property type="entry name" value="BINDING PROTEIN TRANSPEPTIDASE, PUTATIVE-RELATED"/>
    <property type="match status" value="1"/>
</dbReference>
<evidence type="ECO:0000256" key="8">
    <source>
        <dbReference type="ARBA" id="ARBA00022984"/>
    </source>
</evidence>
<dbReference type="InterPro" id="IPR001264">
    <property type="entry name" value="Glyco_trans_51"/>
</dbReference>
<keyword evidence="8" id="KW-0573">Peptidoglycan synthesis</keyword>
<dbReference type="InterPro" id="IPR013783">
    <property type="entry name" value="Ig-like_fold"/>
</dbReference>
<evidence type="ECO:0000256" key="10">
    <source>
        <dbReference type="ARBA" id="ARBA00023136"/>
    </source>
</evidence>
<dbReference type="Gene3D" id="3.40.710.10">
    <property type="entry name" value="DD-peptidase/beta-lactamase superfamily"/>
    <property type="match status" value="1"/>
</dbReference>
<evidence type="ECO:0000256" key="2">
    <source>
        <dbReference type="ARBA" id="ARBA00022645"/>
    </source>
</evidence>
<evidence type="ECO:0000256" key="13">
    <source>
        <dbReference type="ARBA" id="ARBA00034000"/>
    </source>
</evidence>
<dbReference type="GO" id="GO:0071555">
    <property type="term" value="P:cell wall organization"/>
    <property type="evidence" value="ECO:0007669"/>
    <property type="project" value="UniProtKB-KW"/>
</dbReference>
<comment type="catalytic activity">
    <reaction evidence="14">
        <text>[GlcNAc-(1-&gt;4)-Mur2Ac(oyl-L-Ala-gamma-D-Glu-L-Lys-D-Ala-D-Ala)](n)-di-trans,octa-cis-undecaprenyl diphosphate + beta-D-GlcNAc-(1-&gt;4)-Mur2Ac(oyl-L-Ala-gamma-D-Glu-L-Lys-D-Ala-D-Ala)-di-trans,octa-cis-undecaprenyl diphosphate = [GlcNAc-(1-&gt;4)-Mur2Ac(oyl-L-Ala-gamma-D-Glu-L-Lys-D-Ala-D-Ala)](n+1)-di-trans,octa-cis-undecaprenyl diphosphate + di-trans,octa-cis-undecaprenyl diphosphate + H(+)</text>
        <dbReference type="Rhea" id="RHEA:23708"/>
        <dbReference type="Rhea" id="RHEA-COMP:9602"/>
        <dbReference type="Rhea" id="RHEA-COMP:9603"/>
        <dbReference type="ChEBI" id="CHEBI:15378"/>
        <dbReference type="ChEBI" id="CHEBI:58405"/>
        <dbReference type="ChEBI" id="CHEBI:60033"/>
        <dbReference type="ChEBI" id="CHEBI:78435"/>
        <dbReference type="EC" id="2.4.99.28"/>
    </reaction>
</comment>
<evidence type="ECO:0000256" key="1">
    <source>
        <dbReference type="ARBA" id="ARBA00022475"/>
    </source>
</evidence>
<gene>
    <name evidence="18" type="ORF">EC501_04365</name>
</gene>
<protein>
    <submittedName>
        <fullName evidence="18">Penicillin-binding protein</fullName>
    </submittedName>
</protein>
<dbReference type="EMBL" id="RHLQ01000007">
    <property type="protein sequence ID" value="RND00470.1"/>
    <property type="molecule type" value="Genomic_DNA"/>
</dbReference>
<dbReference type="OrthoDB" id="9766909at2"/>
<dbReference type="InterPro" id="IPR036950">
    <property type="entry name" value="PBP_transglycosylase"/>
</dbReference>
<dbReference type="InterPro" id="IPR050396">
    <property type="entry name" value="Glycosyltr_51/Transpeptidase"/>
</dbReference>
<keyword evidence="12" id="KW-0961">Cell wall biogenesis/degradation</keyword>
<sequence>MWEICYNKQDFKGVEKVKEWLSHLKNKLKHINEKIDTLASSKKMSRLRITGSVIWNLALIFLIFLTTAIVFVGGIGLGYFASLVKDDPLLSKEEMREQIYSYEETSEMYFANEVYIGKIRTDIERRETSINKVSPTLINAVLATEDEYFREHDGIVPKAVLRGVFQDFTNSSTQTGGSTLTQQLIKNQILTNEVSYERKAREILLALRLEKFMSKEEILEAYLNIIPYGRNASGVNIAGVETAAQGIFGVSAADLTLPQAAYIAGIPQAPFAHTPFTNTGELKDAEGLKPGIDRMKTVLNRMLTAGYIDQTAYEQAVNYDITKDFRKPEPEAIDKYPYLTYELEDRAKKILAEKLAEKDGIDPQRLEEEENLKEKYMILADRDLRSGGYKIYSTINKEMYDAMQEAAKNFKSYGYTYTSTKVNEETGKEEVVEEPVQLGGMMIENGTGRILSFVGGRDFKLEQLNHATQAQRQNGSTMKPLLVYAPAVEYGVIGAGSPVVDVKFSYRGWSPSNYSATQEMGIIPAREALAKSQNLAAIRLYDSIRDRQPTSYLEKMDFSTLREGEGDNLSLAIGAMHTGPTVEENTNAFATFANGGQFIDAYMIERIEDLDGNVVYEHKAEPVPVFSPETSYIVTDMLRDTLEYGTATKARRNLKFSADFAAKTGTTQEYKDVWLVGYNPNVTLGVWMGYDKPKTLSRFNNTYGQPSERVNLLWAKLMNSQYDANPELVDTDKQFARPKNVISASFCGISGDAPSKACSQAGLVRSDLFNRNAFVPSRTDDSLISASSVMINGKAYRALESTPSEFVIKGGAGINPDFADKMLGRLGGDPSKLWPKSENSKVVSSAKFNADDKAPNGVKASLKGATMTWSKSSSNDVVGYRVYEITDGKRSLVATLKDGQSLKFTVAKDRSYMVVAVDITGKESSQSNTIATKEVEPKEPTKEENKDADKDANKDNQNNDANAGTDKDTDGKTNDKDSNTDTGKNPDKETGSGTDKPAAGVNSGSTDTNQ</sequence>
<dbReference type="Proteomes" id="UP000279909">
    <property type="component" value="Unassembled WGS sequence"/>
</dbReference>